<evidence type="ECO:0008006" key="3">
    <source>
        <dbReference type="Google" id="ProtNLM"/>
    </source>
</evidence>
<dbReference type="SMART" id="SM00248">
    <property type="entry name" value="ANK"/>
    <property type="match status" value="8"/>
</dbReference>
<keyword evidence="2" id="KW-1185">Reference proteome</keyword>
<proteinExistence type="predicted"/>
<comment type="caution">
    <text evidence="1">The sequence shown here is derived from an EMBL/GenBank/DDBJ whole genome shotgun (WGS) entry which is preliminary data.</text>
</comment>
<dbReference type="Proteomes" id="UP000794436">
    <property type="component" value="Unassembled WGS sequence"/>
</dbReference>
<dbReference type="OrthoDB" id="183992at2759"/>
<dbReference type="InterPro" id="IPR052050">
    <property type="entry name" value="SecEffector_AnkRepeat"/>
</dbReference>
<dbReference type="PANTHER" id="PTHR46586:SF3">
    <property type="entry name" value="ANKYRIN REPEAT-CONTAINING PROTEIN"/>
    <property type="match status" value="1"/>
</dbReference>
<name>A0A8K1CCD7_PYTOL</name>
<evidence type="ECO:0000313" key="2">
    <source>
        <dbReference type="Proteomes" id="UP000794436"/>
    </source>
</evidence>
<evidence type="ECO:0000313" key="1">
    <source>
        <dbReference type="EMBL" id="TMW60068.1"/>
    </source>
</evidence>
<dbReference type="EMBL" id="SPLM01000108">
    <property type="protein sequence ID" value="TMW60068.1"/>
    <property type="molecule type" value="Genomic_DNA"/>
</dbReference>
<protein>
    <recommendedName>
        <fullName evidence="3">Ankyrin repeat protein</fullName>
    </recommendedName>
</protein>
<accession>A0A8K1CCD7</accession>
<dbReference type="Gene3D" id="1.25.40.20">
    <property type="entry name" value="Ankyrin repeat-containing domain"/>
    <property type="match status" value="2"/>
</dbReference>
<organism evidence="1 2">
    <name type="scientific">Pythium oligandrum</name>
    <name type="common">Mycoparasitic fungus</name>
    <dbReference type="NCBI Taxonomy" id="41045"/>
    <lineage>
        <taxon>Eukaryota</taxon>
        <taxon>Sar</taxon>
        <taxon>Stramenopiles</taxon>
        <taxon>Oomycota</taxon>
        <taxon>Peronosporomycetes</taxon>
        <taxon>Pythiales</taxon>
        <taxon>Pythiaceae</taxon>
        <taxon>Pythium</taxon>
    </lineage>
</organism>
<dbReference type="InterPro" id="IPR036770">
    <property type="entry name" value="Ankyrin_rpt-contain_sf"/>
</dbReference>
<dbReference type="InterPro" id="IPR002110">
    <property type="entry name" value="Ankyrin_rpt"/>
</dbReference>
<dbReference type="AlphaFoldDB" id="A0A8K1CCD7"/>
<dbReference type="SUPFAM" id="SSF48403">
    <property type="entry name" value="Ankyrin repeat"/>
    <property type="match status" value="2"/>
</dbReference>
<gene>
    <name evidence="1" type="ORF">Poli38472_000110</name>
</gene>
<reference evidence="1" key="1">
    <citation type="submission" date="2019-03" db="EMBL/GenBank/DDBJ databases">
        <title>Long read genome sequence of the mycoparasitic Pythium oligandrum ATCC 38472 isolated from sugarbeet rhizosphere.</title>
        <authorList>
            <person name="Gaulin E."/>
        </authorList>
    </citation>
    <scope>NUCLEOTIDE SEQUENCE</scope>
    <source>
        <strain evidence="1">ATCC 38472_TT</strain>
    </source>
</reference>
<dbReference type="PANTHER" id="PTHR46586">
    <property type="entry name" value="ANKYRIN REPEAT-CONTAINING PROTEIN"/>
    <property type="match status" value="1"/>
</dbReference>
<sequence length="871" mass="97938">MATTDRRLRTRLRRISALEPAWKPLCACLTFEDKLSLLVYAYDYDLDEFVRFLQFEDTIEHCFPHDLLVDVAAAHGCVHALERLLRLADLRSYPGLEQATKTCVPVALTERTRTMCWLNRYRPHLYSGGVVIPAVERGDEELAQWLHTTCVYDVETVMGTAVKNGHFEVAQWLADHQASALRQHPPPPASEIPHVQVVIRLNDPEFSRQVLYWVIRRGKVTSHWFCLRRNEDTTILYCKDGIESLEKYGARTMDALSFAISVGDADLVRRIHVIDSLRPAYTEAIAVAAGRGDLSMMQWLRAACGYGIPWQSMAVAARSGHVDVLEWLEETCGLCVDASALFLLACQHGRLNVAQWVCRRLPDCELNAGNMIIPDDKDAQSRVRQVLKWLCVENKLGNAMLKFAAGCGCLPVVEELVDALGVLSNKSFTGDLYSAFEIACVNGHLPMVQWILETRQVDLSRHYGRAWNTPFKNALLNRRQDVVEFLLEEDREHCTNVEGHILLHLVGAGEMEMARTIYELDDILSLRGWGSDLKDVYVTTNHRDSLQFLLPPSNAATSAVREHLKELAQWCLSDDMIDDEEIRCIAKWMAQYGDLDLLRVLVVLGEDEELGYEDLDASNRAVLGSVLNYTKAGDIVCTLLEQSPSLIGKEVVEWAAEHRRVDVLECIQALAVEDPSCLASMGGIEILHQAALAACNHGHVAVLEWVLRASETLSTIDLVVEKPEQPERVTTKGGAVIVRVAGMALEDTKSNPTSSDPWRLTMRTAVLAGQRRVIEWLDAHGIDNSGGQRVYESYVTAACRYGHQEVVEWLWTRRTTSEATDHVWKRGLQHALNNGHTTLVKWLVGATAKLSSDLTVVLREAQEYLEENERY</sequence>